<dbReference type="InterPro" id="IPR003439">
    <property type="entry name" value="ABC_transporter-like_ATP-bd"/>
</dbReference>
<accession>A0A7D5P1N5</accession>
<evidence type="ECO:0000256" key="4">
    <source>
        <dbReference type="ARBA" id="ARBA00022692"/>
    </source>
</evidence>
<keyword evidence="5" id="KW-0547">Nucleotide-binding</keyword>
<dbReference type="GO" id="GO:0005524">
    <property type="term" value="F:ATP binding"/>
    <property type="evidence" value="ECO:0007669"/>
    <property type="project" value="UniProtKB-KW"/>
</dbReference>
<dbReference type="InterPro" id="IPR003593">
    <property type="entry name" value="AAA+_ATPase"/>
</dbReference>
<dbReference type="Pfam" id="PF00005">
    <property type="entry name" value="ABC_tran"/>
    <property type="match status" value="1"/>
</dbReference>
<dbReference type="PANTHER" id="PTHR24221">
    <property type="entry name" value="ATP-BINDING CASSETTE SUB-FAMILY B"/>
    <property type="match status" value="1"/>
</dbReference>
<dbReference type="EMBL" id="CP058910">
    <property type="protein sequence ID" value="QLH76821.1"/>
    <property type="molecule type" value="Genomic_DNA"/>
</dbReference>
<dbReference type="FunFam" id="3.40.50.300:FF:000221">
    <property type="entry name" value="Multidrug ABC transporter ATP-binding protein"/>
    <property type="match status" value="1"/>
</dbReference>
<dbReference type="PROSITE" id="PS50893">
    <property type="entry name" value="ABC_TRANSPORTER_2"/>
    <property type="match status" value="1"/>
</dbReference>
<evidence type="ECO:0000256" key="7">
    <source>
        <dbReference type="ARBA" id="ARBA00022989"/>
    </source>
</evidence>
<dbReference type="PROSITE" id="PS50929">
    <property type="entry name" value="ABC_TM1F"/>
    <property type="match status" value="1"/>
</dbReference>
<evidence type="ECO:0000256" key="1">
    <source>
        <dbReference type="ARBA" id="ARBA00004651"/>
    </source>
</evidence>
<evidence type="ECO:0000256" key="3">
    <source>
        <dbReference type="ARBA" id="ARBA00022475"/>
    </source>
</evidence>
<dbReference type="InterPro" id="IPR027417">
    <property type="entry name" value="P-loop_NTPase"/>
</dbReference>
<dbReference type="SUPFAM" id="SSF52540">
    <property type="entry name" value="P-loop containing nucleoside triphosphate hydrolases"/>
    <property type="match status" value="1"/>
</dbReference>
<evidence type="ECO:0000259" key="11">
    <source>
        <dbReference type="PROSITE" id="PS50929"/>
    </source>
</evidence>
<keyword evidence="8 9" id="KW-0472">Membrane</keyword>
<evidence type="ECO:0000259" key="10">
    <source>
        <dbReference type="PROSITE" id="PS50893"/>
    </source>
</evidence>
<gene>
    <name evidence="12" type="ORF">HZS55_05655</name>
</gene>
<keyword evidence="4 9" id="KW-0812">Transmembrane</keyword>
<proteinExistence type="predicted"/>
<feature type="transmembrane region" description="Helical" evidence="9">
    <location>
        <begin position="170"/>
        <end position="197"/>
    </location>
</feature>
<dbReference type="PROSITE" id="PS00211">
    <property type="entry name" value="ABC_TRANSPORTER_1"/>
    <property type="match status" value="1"/>
</dbReference>
<dbReference type="RefSeq" id="WP_179910755.1">
    <property type="nucleotide sequence ID" value="NZ_CP058910.1"/>
</dbReference>
<evidence type="ECO:0000313" key="12">
    <source>
        <dbReference type="EMBL" id="QLH76821.1"/>
    </source>
</evidence>
<dbReference type="AlphaFoldDB" id="A0A7D5P1N5"/>
<dbReference type="Pfam" id="PF00664">
    <property type="entry name" value="ABC_membrane"/>
    <property type="match status" value="1"/>
</dbReference>
<dbReference type="InterPro" id="IPR039421">
    <property type="entry name" value="Type_1_exporter"/>
</dbReference>
<keyword evidence="7 9" id="KW-1133">Transmembrane helix</keyword>
<dbReference type="Proteomes" id="UP000509667">
    <property type="component" value="Chromosome"/>
</dbReference>
<evidence type="ECO:0000256" key="6">
    <source>
        <dbReference type="ARBA" id="ARBA00022840"/>
    </source>
</evidence>
<dbReference type="GeneID" id="56077328"/>
<evidence type="ECO:0000256" key="2">
    <source>
        <dbReference type="ARBA" id="ARBA00022448"/>
    </source>
</evidence>
<keyword evidence="6 12" id="KW-0067">ATP-binding</keyword>
<evidence type="ECO:0000313" key="13">
    <source>
        <dbReference type="Proteomes" id="UP000509667"/>
    </source>
</evidence>
<dbReference type="InterPro" id="IPR017871">
    <property type="entry name" value="ABC_transporter-like_CS"/>
</dbReference>
<reference evidence="12 13" key="1">
    <citation type="submission" date="2020-07" db="EMBL/GenBank/DDBJ databases">
        <title>Halosimplex pelagicum sp. nov. and Halosimplex rubrum sp. nov., isolated from salted brown alga Laminaria, and emended description of the genus Halosimplex.</title>
        <authorList>
            <person name="Cui H."/>
        </authorList>
    </citation>
    <scope>NUCLEOTIDE SEQUENCE [LARGE SCALE GENOMIC DNA]</scope>
    <source>
        <strain evidence="12 13">R27</strain>
    </source>
</reference>
<organism evidence="12 13">
    <name type="scientific">Halosimplex rubrum</name>
    <dbReference type="NCBI Taxonomy" id="869889"/>
    <lineage>
        <taxon>Archaea</taxon>
        <taxon>Methanobacteriati</taxon>
        <taxon>Methanobacteriota</taxon>
        <taxon>Stenosarchaea group</taxon>
        <taxon>Halobacteria</taxon>
        <taxon>Halobacteriales</taxon>
        <taxon>Haloarculaceae</taxon>
        <taxon>Halosimplex</taxon>
    </lineage>
</organism>
<dbReference type="GO" id="GO:0016887">
    <property type="term" value="F:ATP hydrolysis activity"/>
    <property type="evidence" value="ECO:0007669"/>
    <property type="project" value="InterPro"/>
</dbReference>
<dbReference type="GO" id="GO:0034040">
    <property type="term" value="F:ATPase-coupled lipid transmembrane transporter activity"/>
    <property type="evidence" value="ECO:0007669"/>
    <property type="project" value="TreeGrafter"/>
</dbReference>
<dbReference type="InterPro" id="IPR036640">
    <property type="entry name" value="ABC1_TM_sf"/>
</dbReference>
<name>A0A7D5P1N5_9EURY</name>
<evidence type="ECO:0000256" key="5">
    <source>
        <dbReference type="ARBA" id="ARBA00022741"/>
    </source>
</evidence>
<feature type="domain" description="ABC transporter" evidence="10">
    <location>
        <begin position="358"/>
        <end position="592"/>
    </location>
</feature>
<dbReference type="GO" id="GO:0140359">
    <property type="term" value="F:ABC-type transporter activity"/>
    <property type="evidence" value="ECO:0007669"/>
    <property type="project" value="InterPro"/>
</dbReference>
<keyword evidence="2" id="KW-0813">Transport</keyword>
<dbReference type="Gene3D" id="3.40.50.300">
    <property type="entry name" value="P-loop containing nucleotide triphosphate hydrolases"/>
    <property type="match status" value="1"/>
</dbReference>
<feature type="domain" description="ABC transmembrane type-1" evidence="11">
    <location>
        <begin position="27"/>
        <end position="323"/>
    </location>
</feature>
<dbReference type="SMART" id="SM00382">
    <property type="entry name" value="AAA"/>
    <property type="match status" value="1"/>
</dbReference>
<keyword evidence="13" id="KW-1185">Reference proteome</keyword>
<dbReference type="OrthoDB" id="121502at2157"/>
<dbReference type="SUPFAM" id="SSF90123">
    <property type="entry name" value="ABC transporter transmembrane region"/>
    <property type="match status" value="1"/>
</dbReference>
<dbReference type="PANTHER" id="PTHR24221:SF654">
    <property type="entry name" value="ATP-BINDING CASSETTE SUB-FAMILY B MEMBER 6"/>
    <property type="match status" value="1"/>
</dbReference>
<protein>
    <submittedName>
        <fullName evidence="12">ABC transporter ATP-binding protein</fullName>
    </submittedName>
</protein>
<dbReference type="GO" id="GO:0005886">
    <property type="term" value="C:plasma membrane"/>
    <property type="evidence" value="ECO:0007669"/>
    <property type="project" value="UniProtKB-SubCell"/>
</dbReference>
<evidence type="ECO:0000256" key="9">
    <source>
        <dbReference type="SAM" id="Phobius"/>
    </source>
</evidence>
<dbReference type="InterPro" id="IPR011527">
    <property type="entry name" value="ABC1_TM_dom"/>
</dbReference>
<dbReference type="Gene3D" id="1.20.1560.10">
    <property type="entry name" value="ABC transporter type 1, transmembrane domain"/>
    <property type="match status" value="1"/>
</dbReference>
<feature type="transmembrane region" description="Helical" evidence="9">
    <location>
        <begin position="269"/>
        <end position="286"/>
    </location>
</feature>
<dbReference type="KEGG" id="hrr:HZS55_05655"/>
<comment type="subcellular location">
    <subcellularLocation>
        <location evidence="1">Cell membrane</location>
        <topology evidence="1">Multi-pass membrane protein</topology>
    </subcellularLocation>
</comment>
<sequence length="597" mass="66000">MSDEISLDEKIRALVQVARFRPLFTTGIIGLSVFAALLEGIGLSFLYPIIQLARGGAGEADGQYLELFVTVYEATGVPFTLESVVVGVAVVMTVRYTSSFLVDWLKAALRTNYVRHLQVESFDHALDAEVAYFDEEGSDDILNAIVTQASYAGRTIDRVVKLVEQGFLTVMYGLVALVMAPGLTVASVAILGAFVFVSRTVLESGYSVGDRVAEANETVQMAAQAGTQGIRDVKLFGLKTELFDQFQDATGQRVTAKVKLRRNEAILDNFYQLATAIVVFLLIYVALRISNLSLASLSVFLFAMFRLAPRASTLNNYLYQLESDLPHLVRTQEFIDELATRAEPSTGVEAVPDRIDRVAFEDVSFSYDGDELTVRDLSFAVDRDEFVAFVGPSGAGKSTIVSLLARLYEPDEGAITADGIPIDSFDLREWRENVAVVRQQPFVFNDTLRYNVTLGNRDASRTEVERACEIAQVTEFLEELPNGYDTVLGDDGVRLSGGQRQRIAIARALLKDADLLVLDEATSDLDTALEERVHDGIESMDRDCLMFVVAHRLSTVRDADRIYAMDDSEIVETGSHAELIEEDGTYADLYQRQLQQH</sequence>
<keyword evidence="3" id="KW-1003">Cell membrane</keyword>
<feature type="transmembrane region" description="Helical" evidence="9">
    <location>
        <begin position="20"/>
        <end position="38"/>
    </location>
</feature>
<evidence type="ECO:0000256" key="8">
    <source>
        <dbReference type="ARBA" id="ARBA00023136"/>
    </source>
</evidence>